<dbReference type="RefSeq" id="WP_198489515.1">
    <property type="nucleotide sequence ID" value="NZ_CP065993.1"/>
</dbReference>
<name>A0ABT6HGL4_LEUPS</name>
<sequence>MGFKVSVTGGLNLDTIKLFKDVPVYTFIAGRAITGQDDPAAAAQAFQDEIGKYWA</sequence>
<evidence type="ECO:0000313" key="2">
    <source>
        <dbReference type="Proteomes" id="UP001529201"/>
    </source>
</evidence>
<gene>
    <name evidence="1" type="ORF">P1N92_09195</name>
</gene>
<evidence type="ECO:0000313" key="1">
    <source>
        <dbReference type="EMBL" id="MDG9734278.1"/>
    </source>
</evidence>
<dbReference type="SUPFAM" id="SSF51366">
    <property type="entry name" value="Ribulose-phoshate binding barrel"/>
    <property type="match status" value="1"/>
</dbReference>
<organism evidence="1 2">
    <name type="scientific">Leuconostoc pseudomesenteroides</name>
    <dbReference type="NCBI Taxonomy" id="33968"/>
    <lineage>
        <taxon>Bacteria</taxon>
        <taxon>Bacillati</taxon>
        <taxon>Bacillota</taxon>
        <taxon>Bacilli</taxon>
        <taxon>Lactobacillales</taxon>
        <taxon>Lactobacillaceae</taxon>
        <taxon>Leuconostoc</taxon>
    </lineage>
</organism>
<protein>
    <recommendedName>
        <fullName evidence="3">3-keto-L-gulonate-6-phosphate decarboxylase</fullName>
    </recommendedName>
</protein>
<dbReference type="InterPro" id="IPR013785">
    <property type="entry name" value="Aldolase_TIM"/>
</dbReference>
<keyword evidence="2" id="KW-1185">Reference proteome</keyword>
<dbReference type="InterPro" id="IPR011060">
    <property type="entry name" value="RibuloseP-bd_barrel"/>
</dbReference>
<proteinExistence type="predicted"/>
<dbReference type="Gene3D" id="3.20.20.70">
    <property type="entry name" value="Aldolase class I"/>
    <property type="match status" value="1"/>
</dbReference>
<dbReference type="EMBL" id="JARGDN010000015">
    <property type="protein sequence ID" value="MDG9734278.1"/>
    <property type="molecule type" value="Genomic_DNA"/>
</dbReference>
<evidence type="ECO:0008006" key="3">
    <source>
        <dbReference type="Google" id="ProtNLM"/>
    </source>
</evidence>
<reference evidence="1 2" key="1">
    <citation type="submission" date="2023-02" db="EMBL/GenBank/DDBJ databases">
        <title>Antimicrobial susceptibility testing and tentative epidemiological cut-off values for Lactobacillaceae family species intended for ingestion.</title>
        <authorList>
            <person name="Noehr-Meldgaard K."/>
            <person name="Struve C."/>
            <person name="Ingmer H."/>
            <person name="Koza A."/>
            <person name="Al-Nakeeb K."/>
            <person name="Agersoe Y."/>
        </authorList>
    </citation>
    <scope>NUCLEOTIDE SEQUENCE [LARGE SCALE GENOMIC DNA]</scope>
    <source>
        <strain evidence="1 2">DSM 20193</strain>
    </source>
</reference>
<accession>A0ABT6HGL4</accession>
<dbReference type="Proteomes" id="UP001529201">
    <property type="component" value="Unassembled WGS sequence"/>
</dbReference>
<comment type="caution">
    <text evidence="1">The sequence shown here is derived from an EMBL/GenBank/DDBJ whole genome shotgun (WGS) entry which is preliminary data.</text>
</comment>
<dbReference type="GeneID" id="64343663"/>